<keyword evidence="2" id="KW-1185">Reference proteome</keyword>
<organism evidence="1 2">
    <name type="scientific">Bombardia bombarda</name>
    <dbReference type="NCBI Taxonomy" id="252184"/>
    <lineage>
        <taxon>Eukaryota</taxon>
        <taxon>Fungi</taxon>
        <taxon>Dikarya</taxon>
        <taxon>Ascomycota</taxon>
        <taxon>Pezizomycotina</taxon>
        <taxon>Sordariomycetes</taxon>
        <taxon>Sordariomycetidae</taxon>
        <taxon>Sordariales</taxon>
        <taxon>Lasiosphaeriaceae</taxon>
        <taxon>Bombardia</taxon>
    </lineage>
</organism>
<name>A0AA39U5S4_9PEZI</name>
<evidence type="ECO:0000313" key="1">
    <source>
        <dbReference type="EMBL" id="KAK0612350.1"/>
    </source>
</evidence>
<comment type="caution">
    <text evidence="1">The sequence shown here is derived from an EMBL/GenBank/DDBJ whole genome shotgun (WGS) entry which is preliminary data.</text>
</comment>
<accession>A0AA39U5S4</accession>
<sequence length="100" mass="10863">MQPMLLSCLSQLIGRSGVSAWRGKTQLVLGQSNKPRYLMFVDTGITLVFCVLLRSSYLNNGCTVGEMKTLWSKCLPTGADQGSAAQVHTIQGSADMLSMY</sequence>
<dbReference type="AlphaFoldDB" id="A0AA39U5S4"/>
<feature type="non-terminal residue" evidence="1">
    <location>
        <position position="100"/>
    </location>
</feature>
<reference evidence="1" key="1">
    <citation type="submission" date="2023-06" db="EMBL/GenBank/DDBJ databases">
        <title>Genome-scale phylogeny and comparative genomics of the fungal order Sordariales.</title>
        <authorList>
            <consortium name="Lawrence Berkeley National Laboratory"/>
            <person name="Hensen N."/>
            <person name="Bonometti L."/>
            <person name="Westerberg I."/>
            <person name="Brannstrom I.O."/>
            <person name="Guillou S."/>
            <person name="Cros-Aarteil S."/>
            <person name="Calhoun S."/>
            <person name="Haridas S."/>
            <person name="Kuo A."/>
            <person name="Mondo S."/>
            <person name="Pangilinan J."/>
            <person name="Riley R."/>
            <person name="LaButti K."/>
            <person name="Andreopoulos B."/>
            <person name="Lipzen A."/>
            <person name="Chen C."/>
            <person name="Yanf M."/>
            <person name="Daum C."/>
            <person name="Ng V."/>
            <person name="Clum A."/>
            <person name="Steindorff A."/>
            <person name="Ohm R."/>
            <person name="Martin F."/>
            <person name="Silar P."/>
            <person name="Natvig D."/>
            <person name="Lalanne C."/>
            <person name="Gautier V."/>
            <person name="Ament-velasquez S.L."/>
            <person name="Kruys A."/>
            <person name="Hutchinson M.I."/>
            <person name="Powell A.J."/>
            <person name="Barry K."/>
            <person name="Miller A.N."/>
            <person name="Grigoriev I.V."/>
            <person name="Debuchy R."/>
            <person name="Gladieux P."/>
            <person name="Thoren M.H."/>
            <person name="Johannesson H."/>
        </authorList>
    </citation>
    <scope>NUCLEOTIDE SEQUENCE</scope>
    <source>
        <strain evidence="1">SMH3391-2</strain>
    </source>
</reference>
<dbReference type="Proteomes" id="UP001174934">
    <property type="component" value="Unassembled WGS sequence"/>
</dbReference>
<evidence type="ECO:0000313" key="2">
    <source>
        <dbReference type="Proteomes" id="UP001174934"/>
    </source>
</evidence>
<proteinExistence type="predicted"/>
<protein>
    <submittedName>
        <fullName evidence="1">Uncharacterized protein</fullName>
    </submittedName>
</protein>
<dbReference type="EMBL" id="JAULSR010000009">
    <property type="protein sequence ID" value="KAK0612350.1"/>
    <property type="molecule type" value="Genomic_DNA"/>
</dbReference>
<gene>
    <name evidence="1" type="ORF">B0T17DRAFT_543344</name>
</gene>